<evidence type="ECO:0000313" key="3">
    <source>
        <dbReference type="EMBL" id="WOH36518.1"/>
    </source>
</evidence>
<evidence type="ECO:0000256" key="1">
    <source>
        <dbReference type="ARBA" id="ARBA00022801"/>
    </source>
</evidence>
<name>A0ABZ0GLX5_9GAMM</name>
<dbReference type="PROSITE" id="PS00927">
    <property type="entry name" value="TREHALASE_1"/>
    <property type="match status" value="1"/>
</dbReference>
<dbReference type="InterPro" id="IPR001661">
    <property type="entry name" value="Glyco_hydro_37"/>
</dbReference>
<dbReference type="PROSITE" id="PS00928">
    <property type="entry name" value="TREHALASE_2"/>
    <property type="match status" value="1"/>
</dbReference>
<keyword evidence="4" id="KW-1185">Reference proteome</keyword>
<dbReference type="PANTHER" id="PTHR23403">
    <property type="entry name" value="TREHALASE"/>
    <property type="match status" value="1"/>
</dbReference>
<dbReference type="InterPro" id="IPR012341">
    <property type="entry name" value="6hp_glycosidase-like_sf"/>
</dbReference>
<keyword evidence="1" id="KW-0378">Hydrolase</keyword>
<proteinExistence type="predicted"/>
<dbReference type="InterPro" id="IPR018232">
    <property type="entry name" value="Glyco_hydro_37_CS"/>
</dbReference>
<dbReference type="PRINTS" id="PR00744">
    <property type="entry name" value="GLHYDRLASE37"/>
</dbReference>
<dbReference type="Gene3D" id="1.50.10.10">
    <property type="match status" value="1"/>
</dbReference>
<dbReference type="Pfam" id="PF01204">
    <property type="entry name" value="Trehalase"/>
    <property type="match status" value="1"/>
</dbReference>
<dbReference type="PANTHER" id="PTHR23403:SF1">
    <property type="entry name" value="TREHALASE"/>
    <property type="match status" value="1"/>
</dbReference>
<reference evidence="3 4" key="1">
    <citation type="submission" date="2023-09" db="EMBL/GenBank/DDBJ databases">
        <authorList>
            <person name="Qi X."/>
        </authorList>
    </citation>
    <scope>NUCLEOTIDE SEQUENCE [LARGE SCALE GENOMIC DNA]</scope>
    <source>
        <strain evidence="3 4">S1-1</strain>
    </source>
</reference>
<accession>A0ABZ0GLX5</accession>
<evidence type="ECO:0000313" key="4">
    <source>
        <dbReference type="Proteomes" id="UP001301442"/>
    </source>
</evidence>
<gene>
    <name evidence="3" type="primary">treF</name>
    <name evidence="3" type="ORF">RI844_14225</name>
</gene>
<dbReference type="RefSeq" id="WP_348395329.1">
    <property type="nucleotide sequence ID" value="NZ_CP136600.1"/>
</dbReference>
<dbReference type="SUPFAM" id="SSF48208">
    <property type="entry name" value="Six-hairpin glycosidases"/>
    <property type="match status" value="1"/>
</dbReference>
<protein>
    <submittedName>
        <fullName evidence="3">Alpha,alpha-trehalase TreF</fullName>
    </submittedName>
</protein>
<organism evidence="3 4">
    <name type="scientific">Thalassotalea fonticola</name>
    <dbReference type="NCBI Taxonomy" id="3065649"/>
    <lineage>
        <taxon>Bacteria</taxon>
        <taxon>Pseudomonadati</taxon>
        <taxon>Pseudomonadota</taxon>
        <taxon>Gammaproteobacteria</taxon>
        <taxon>Alteromonadales</taxon>
        <taxon>Colwelliaceae</taxon>
        <taxon>Thalassotalea</taxon>
    </lineage>
</organism>
<dbReference type="EMBL" id="CP136600">
    <property type="protein sequence ID" value="WOH36518.1"/>
    <property type="molecule type" value="Genomic_DNA"/>
</dbReference>
<keyword evidence="2" id="KW-0326">Glycosidase</keyword>
<dbReference type="Proteomes" id="UP001301442">
    <property type="component" value="Chromosome"/>
</dbReference>
<dbReference type="InterPro" id="IPR008928">
    <property type="entry name" value="6-hairpin_glycosidase_sf"/>
</dbReference>
<sequence length="512" mass="58533">MVKTNSSAQTSQLGLDFFNSELFKTVQISQIFADSKTFADAIPKGPIDEILQQYEVNKQTNHEFNLEDFISEFFFLPEQTEISSNQRGVNVKQHIKILWQLLQKPADEVDESSLLPLKYPYVVPGGRFREIYYWDSYFTALGLIESGHVALVESMLENFIDLQTRFGCIPNGNRSYYLSRSQPPILALLVELLLPIKADKNSFLSAHINAIEAEYNFWMHGSELLSDNHTEQSRVVKMPDGSLLNRYWDDSATPRPESYREDMELSEGLTGKEKIRFYRNVRAACESGWDFSSRWLDESNSLTSIRTSRILPVDLNCLLYKQEMLLSTYYTMLGKGGKSLVYSDLAKQRKAAILSHMWSEHEGFFLDYDLDRQTHSPVKSLAGILPLFVGLAEQAQADKVAKVINQQFLKKGGLVTTAIESEQQWDAPNGWAPLHWFAVQGLIKYQNRPLAEDIMQRWLSTVETYFSQTGKMMEKYNVCQLSNTASGGEYTVQEGFGWTNGVSQAFYNELKK</sequence>
<evidence type="ECO:0000256" key="2">
    <source>
        <dbReference type="ARBA" id="ARBA00023295"/>
    </source>
</evidence>
<dbReference type="NCBIfam" id="NF009773">
    <property type="entry name" value="PRK13270.1"/>
    <property type="match status" value="1"/>
</dbReference>